<feature type="non-terminal residue" evidence="2">
    <location>
        <position position="44"/>
    </location>
</feature>
<name>A0A6J4RAE7_9ACTN</name>
<organism evidence="2">
    <name type="scientific">uncultured Rubrobacteraceae bacterium</name>
    <dbReference type="NCBI Taxonomy" id="349277"/>
    <lineage>
        <taxon>Bacteria</taxon>
        <taxon>Bacillati</taxon>
        <taxon>Actinomycetota</taxon>
        <taxon>Rubrobacteria</taxon>
        <taxon>Rubrobacterales</taxon>
        <taxon>Rubrobacteraceae</taxon>
        <taxon>environmental samples</taxon>
    </lineage>
</organism>
<evidence type="ECO:0000256" key="1">
    <source>
        <dbReference type="SAM" id="MobiDB-lite"/>
    </source>
</evidence>
<reference evidence="2" key="1">
    <citation type="submission" date="2020-02" db="EMBL/GenBank/DDBJ databases">
        <authorList>
            <person name="Meier V. D."/>
        </authorList>
    </citation>
    <scope>NUCLEOTIDE SEQUENCE</scope>
    <source>
        <strain evidence="2">AVDCRST_MAG14</strain>
    </source>
</reference>
<gene>
    <name evidence="2" type="ORF">AVDCRST_MAG14-2618</name>
</gene>
<evidence type="ECO:0000313" key="2">
    <source>
        <dbReference type="EMBL" id="CAA9462104.1"/>
    </source>
</evidence>
<feature type="region of interest" description="Disordered" evidence="1">
    <location>
        <begin position="1"/>
        <end position="21"/>
    </location>
</feature>
<proteinExistence type="predicted"/>
<sequence length="44" mass="4805">EGKWSASEARTGGGGPGMFRELSFPRARRARRVCGVRFCGYTAL</sequence>
<accession>A0A6J4RAE7</accession>
<dbReference type="EMBL" id="CADCVG010000110">
    <property type="protein sequence ID" value="CAA9462104.1"/>
    <property type="molecule type" value="Genomic_DNA"/>
</dbReference>
<protein>
    <submittedName>
        <fullName evidence="2">Uncharacterized protein</fullName>
    </submittedName>
</protein>
<dbReference type="AlphaFoldDB" id="A0A6J4RAE7"/>
<feature type="non-terminal residue" evidence="2">
    <location>
        <position position="1"/>
    </location>
</feature>